<dbReference type="AlphaFoldDB" id="A0AA88CKZ3"/>
<gene>
    <name evidence="2" type="ORF">TIFTF001_045304</name>
</gene>
<protein>
    <submittedName>
        <fullName evidence="2">Uncharacterized protein</fullName>
    </submittedName>
</protein>
<reference evidence="2" key="1">
    <citation type="submission" date="2023-07" db="EMBL/GenBank/DDBJ databases">
        <title>draft genome sequence of fig (Ficus carica).</title>
        <authorList>
            <person name="Takahashi T."/>
            <person name="Nishimura K."/>
        </authorList>
    </citation>
    <scope>NUCLEOTIDE SEQUENCE</scope>
</reference>
<accession>A0AA88CKZ3</accession>
<keyword evidence="3" id="KW-1185">Reference proteome</keyword>
<sequence length="44" mass="4340">MAGREAGGGLLASGVDRRGRSPAAGRSPAMEKSLGGHDYVGKGV</sequence>
<evidence type="ECO:0000313" key="2">
    <source>
        <dbReference type="EMBL" id="GMN20262.1"/>
    </source>
</evidence>
<proteinExistence type="predicted"/>
<name>A0AA88CKZ3_FICCA</name>
<dbReference type="Proteomes" id="UP001187192">
    <property type="component" value="Unassembled WGS sequence"/>
</dbReference>
<evidence type="ECO:0000313" key="3">
    <source>
        <dbReference type="Proteomes" id="UP001187192"/>
    </source>
</evidence>
<comment type="caution">
    <text evidence="2">The sequence shown here is derived from an EMBL/GenBank/DDBJ whole genome shotgun (WGS) entry which is preliminary data.</text>
</comment>
<organism evidence="2 3">
    <name type="scientific">Ficus carica</name>
    <name type="common">Common fig</name>
    <dbReference type="NCBI Taxonomy" id="3494"/>
    <lineage>
        <taxon>Eukaryota</taxon>
        <taxon>Viridiplantae</taxon>
        <taxon>Streptophyta</taxon>
        <taxon>Embryophyta</taxon>
        <taxon>Tracheophyta</taxon>
        <taxon>Spermatophyta</taxon>
        <taxon>Magnoliopsida</taxon>
        <taxon>eudicotyledons</taxon>
        <taxon>Gunneridae</taxon>
        <taxon>Pentapetalae</taxon>
        <taxon>rosids</taxon>
        <taxon>fabids</taxon>
        <taxon>Rosales</taxon>
        <taxon>Moraceae</taxon>
        <taxon>Ficeae</taxon>
        <taxon>Ficus</taxon>
    </lineage>
</organism>
<feature type="region of interest" description="Disordered" evidence="1">
    <location>
        <begin position="1"/>
        <end position="44"/>
    </location>
</feature>
<evidence type="ECO:0000256" key="1">
    <source>
        <dbReference type="SAM" id="MobiDB-lite"/>
    </source>
</evidence>
<dbReference type="EMBL" id="BTGU01003864">
    <property type="protein sequence ID" value="GMN20262.1"/>
    <property type="molecule type" value="Genomic_DNA"/>
</dbReference>
<feature type="compositionally biased region" description="Gly residues" evidence="1">
    <location>
        <begin position="1"/>
        <end position="11"/>
    </location>
</feature>